<gene>
    <name evidence="1" type="ORF">CYMTET_48070</name>
</gene>
<dbReference type="EMBL" id="LGRX02033211">
    <property type="protein sequence ID" value="KAK3242228.1"/>
    <property type="molecule type" value="Genomic_DNA"/>
</dbReference>
<evidence type="ECO:0000313" key="1">
    <source>
        <dbReference type="EMBL" id="KAK3242228.1"/>
    </source>
</evidence>
<comment type="caution">
    <text evidence="1">The sequence shown here is derived from an EMBL/GenBank/DDBJ whole genome shotgun (WGS) entry which is preliminary data.</text>
</comment>
<protein>
    <submittedName>
        <fullName evidence="1">Uncharacterized protein</fullName>
    </submittedName>
</protein>
<sequence>MPRPGSKVITVEDSVSEADILHSTLEKPACADTNMNGERGRTKLHFSFECQSRFEKFTEPARHSSLAKAVPKHNLPTSWDGPKSVSYLPLRQVELFMKAKENPRPPFNRLPHVGMKPIKDHNEPLGQPLDLRTLRSSEHDRVKEDQSGEIEYFYSSVRKSGKAPHSLERQRVKPKPTRVLNYLARERLCTRDMSEPVPQEMGQTGITEHDSAFVNGLRQDQEPLSYKVSLLPPMMQRQDWMVRTQSSATSSQMRGILVSHATPLVPMTV</sequence>
<name>A0AAE0EVC8_9CHLO</name>
<organism evidence="1 2">
    <name type="scientific">Cymbomonas tetramitiformis</name>
    <dbReference type="NCBI Taxonomy" id="36881"/>
    <lineage>
        <taxon>Eukaryota</taxon>
        <taxon>Viridiplantae</taxon>
        <taxon>Chlorophyta</taxon>
        <taxon>Pyramimonadophyceae</taxon>
        <taxon>Pyramimonadales</taxon>
        <taxon>Pyramimonadaceae</taxon>
        <taxon>Cymbomonas</taxon>
    </lineage>
</organism>
<evidence type="ECO:0000313" key="2">
    <source>
        <dbReference type="Proteomes" id="UP001190700"/>
    </source>
</evidence>
<dbReference type="AlphaFoldDB" id="A0AAE0EVC8"/>
<keyword evidence="2" id="KW-1185">Reference proteome</keyword>
<proteinExistence type="predicted"/>
<dbReference type="Proteomes" id="UP001190700">
    <property type="component" value="Unassembled WGS sequence"/>
</dbReference>
<reference evidence="1 2" key="1">
    <citation type="journal article" date="2015" name="Genome Biol. Evol.">
        <title>Comparative Genomics of a Bacterivorous Green Alga Reveals Evolutionary Causalities and Consequences of Phago-Mixotrophic Mode of Nutrition.</title>
        <authorList>
            <person name="Burns J.A."/>
            <person name="Paasch A."/>
            <person name="Narechania A."/>
            <person name="Kim E."/>
        </authorList>
    </citation>
    <scope>NUCLEOTIDE SEQUENCE [LARGE SCALE GENOMIC DNA]</scope>
    <source>
        <strain evidence="1 2">PLY_AMNH</strain>
    </source>
</reference>
<accession>A0AAE0EVC8</accession>